<evidence type="ECO:0000313" key="3">
    <source>
        <dbReference type="Proteomes" id="UP001604277"/>
    </source>
</evidence>
<protein>
    <submittedName>
        <fullName evidence="2">F-box/kelch-repeat protein</fullName>
    </submittedName>
</protein>
<dbReference type="PANTHER" id="PTHR31672">
    <property type="entry name" value="BNACNNG10540D PROTEIN"/>
    <property type="match status" value="1"/>
</dbReference>
<dbReference type="Proteomes" id="UP001604277">
    <property type="component" value="Unassembled WGS sequence"/>
</dbReference>
<comment type="caution">
    <text evidence="2">The sequence shown here is derived from an EMBL/GenBank/DDBJ whole genome shotgun (WGS) entry which is preliminary data.</text>
</comment>
<dbReference type="Gene3D" id="1.20.1280.50">
    <property type="match status" value="1"/>
</dbReference>
<keyword evidence="3" id="KW-1185">Reference proteome</keyword>
<gene>
    <name evidence="2" type="ORF">Fot_40497</name>
</gene>
<sequence>MLSSKHKSQSEELFRNYLPEDVLIEILVRIPPKSLIKFRCVSKSWNLLISSPYFISMHTQSFTNPSNRLMISRYSKIHNREIYSVHLNNEDCSVDENIKIEFPFGHSLPWYYRIIGSCNGVLCLTSDTFQRTNPIFLWNPAIRRKVELPVPQATFRSMGRDEFVLGFGFDVKNNDFKVVRIAYGRGDQYQVPHKVEIYELSVGKWREIDGQVPLNCVVEVFYTQVFLNGIVHWTAIKRSRRSLLKNLIMGFSMTNEVFEEMTLPDALANAWKFNLNTAVYEESLAVLQYDRQHKSCCIWVMKEYGFPESWSKQFYVRLNQGFTMVLGFRKNGDVLLDGREGKLISYNPGAAASVHLGIHGMPFSFYIHTYVESLALLIEGKQAHAPKQQLQ</sequence>
<organism evidence="2 3">
    <name type="scientific">Forsythia ovata</name>
    <dbReference type="NCBI Taxonomy" id="205694"/>
    <lineage>
        <taxon>Eukaryota</taxon>
        <taxon>Viridiplantae</taxon>
        <taxon>Streptophyta</taxon>
        <taxon>Embryophyta</taxon>
        <taxon>Tracheophyta</taxon>
        <taxon>Spermatophyta</taxon>
        <taxon>Magnoliopsida</taxon>
        <taxon>eudicotyledons</taxon>
        <taxon>Gunneridae</taxon>
        <taxon>Pentapetalae</taxon>
        <taxon>asterids</taxon>
        <taxon>lamiids</taxon>
        <taxon>Lamiales</taxon>
        <taxon>Oleaceae</taxon>
        <taxon>Forsythieae</taxon>
        <taxon>Forsythia</taxon>
    </lineage>
</organism>
<feature type="domain" description="F-box" evidence="1">
    <location>
        <begin position="12"/>
        <end position="57"/>
    </location>
</feature>
<dbReference type="Pfam" id="PF07734">
    <property type="entry name" value="FBA_1"/>
    <property type="match status" value="1"/>
</dbReference>
<dbReference type="InterPro" id="IPR036047">
    <property type="entry name" value="F-box-like_dom_sf"/>
</dbReference>
<dbReference type="SUPFAM" id="SSF81383">
    <property type="entry name" value="F-box domain"/>
    <property type="match status" value="1"/>
</dbReference>
<dbReference type="AlphaFoldDB" id="A0ABD1S7W6"/>
<accession>A0ABD1S7W6</accession>
<dbReference type="CDD" id="cd22157">
    <property type="entry name" value="F-box_AtFBW1-like"/>
    <property type="match status" value="1"/>
</dbReference>
<dbReference type="InterPro" id="IPR006527">
    <property type="entry name" value="F-box-assoc_dom_typ1"/>
</dbReference>
<evidence type="ECO:0000313" key="2">
    <source>
        <dbReference type="EMBL" id="KAL2496740.1"/>
    </source>
</evidence>
<evidence type="ECO:0000259" key="1">
    <source>
        <dbReference type="PROSITE" id="PS50181"/>
    </source>
</evidence>
<name>A0ABD1S7W6_9LAMI</name>
<proteinExistence type="predicted"/>
<dbReference type="PROSITE" id="PS50181">
    <property type="entry name" value="FBOX"/>
    <property type="match status" value="1"/>
</dbReference>
<dbReference type="EMBL" id="JBFOLJ010000011">
    <property type="protein sequence ID" value="KAL2496740.1"/>
    <property type="molecule type" value="Genomic_DNA"/>
</dbReference>
<dbReference type="InterPro" id="IPR050796">
    <property type="entry name" value="SCF_F-box_component"/>
</dbReference>
<reference evidence="3" key="1">
    <citation type="submission" date="2024-07" db="EMBL/GenBank/DDBJ databases">
        <title>Two chromosome-level genome assemblies of Korean endemic species Abeliophyllum distichum and Forsythia ovata (Oleaceae).</title>
        <authorList>
            <person name="Jang H."/>
        </authorList>
    </citation>
    <scope>NUCLEOTIDE SEQUENCE [LARGE SCALE GENOMIC DNA]</scope>
</reference>
<dbReference type="InterPro" id="IPR001810">
    <property type="entry name" value="F-box_dom"/>
</dbReference>
<dbReference type="Pfam" id="PF00646">
    <property type="entry name" value="F-box"/>
    <property type="match status" value="1"/>
</dbReference>
<dbReference type="NCBIfam" id="TIGR01640">
    <property type="entry name" value="F_box_assoc_1"/>
    <property type="match status" value="1"/>
</dbReference>
<dbReference type="SMART" id="SM00256">
    <property type="entry name" value="FBOX"/>
    <property type="match status" value="1"/>
</dbReference>
<dbReference type="InterPro" id="IPR017451">
    <property type="entry name" value="F-box-assoc_interact_dom"/>
</dbReference>
<dbReference type="PANTHER" id="PTHR31672:SF13">
    <property type="entry name" value="F-BOX PROTEIN CPR30-LIKE"/>
    <property type="match status" value="1"/>
</dbReference>